<dbReference type="PANTHER" id="PTHR11240:SF22">
    <property type="entry name" value="RIBONUCLEASE T2"/>
    <property type="match status" value="1"/>
</dbReference>
<keyword evidence="6" id="KW-1185">Reference proteome</keyword>
<comment type="similarity">
    <text evidence="1 3">Belongs to the RNase T2 family.</text>
</comment>
<dbReference type="PROSITE" id="PS51257">
    <property type="entry name" value="PROKAR_LIPOPROTEIN"/>
    <property type="match status" value="1"/>
</dbReference>
<evidence type="ECO:0000256" key="1">
    <source>
        <dbReference type="ARBA" id="ARBA00007469"/>
    </source>
</evidence>
<gene>
    <name evidence="5" type="ORF">BDK51DRAFT_26976</name>
</gene>
<evidence type="ECO:0000256" key="2">
    <source>
        <dbReference type="ARBA" id="ARBA00012571"/>
    </source>
</evidence>
<evidence type="ECO:0000256" key="3">
    <source>
        <dbReference type="RuleBase" id="RU004328"/>
    </source>
</evidence>
<dbReference type="GO" id="GO:0003723">
    <property type="term" value="F:RNA binding"/>
    <property type="evidence" value="ECO:0007669"/>
    <property type="project" value="InterPro"/>
</dbReference>
<evidence type="ECO:0000256" key="4">
    <source>
        <dbReference type="SAM" id="SignalP"/>
    </source>
</evidence>
<organism evidence="5 6">
    <name type="scientific">Blyttiomyces helicus</name>
    <dbReference type="NCBI Taxonomy" id="388810"/>
    <lineage>
        <taxon>Eukaryota</taxon>
        <taxon>Fungi</taxon>
        <taxon>Fungi incertae sedis</taxon>
        <taxon>Chytridiomycota</taxon>
        <taxon>Chytridiomycota incertae sedis</taxon>
        <taxon>Chytridiomycetes</taxon>
        <taxon>Chytridiomycetes incertae sedis</taxon>
        <taxon>Blyttiomyces</taxon>
    </lineage>
</organism>
<protein>
    <recommendedName>
        <fullName evidence="2">ribonuclease T2</fullName>
        <ecNumber evidence="2">4.6.1.19</ecNumber>
    </recommendedName>
</protein>
<name>A0A4P9W3Q1_9FUNG</name>
<feature type="signal peptide" evidence="4">
    <location>
        <begin position="1"/>
        <end position="18"/>
    </location>
</feature>
<feature type="non-terminal residue" evidence="5">
    <location>
        <position position="158"/>
    </location>
</feature>
<dbReference type="GO" id="GO:0033897">
    <property type="term" value="F:ribonuclease T2 activity"/>
    <property type="evidence" value="ECO:0007669"/>
    <property type="project" value="UniProtKB-EC"/>
</dbReference>
<dbReference type="Proteomes" id="UP000269721">
    <property type="component" value="Unassembled WGS sequence"/>
</dbReference>
<dbReference type="AlphaFoldDB" id="A0A4P9W3Q1"/>
<dbReference type="PROSITE" id="PS00531">
    <property type="entry name" value="RNASE_T2_2"/>
    <property type="match status" value="1"/>
</dbReference>
<dbReference type="Gene3D" id="3.90.730.10">
    <property type="entry name" value="Ribonuclease T2-like"/>
    <property type="match status" value="1"/>
</dbReference>
<dbReference type="Pfam" id="PF00445">
    <property type="entry name" value="Ribonuclease_T2"/>
    <property type="match status" value="1"/>
</dbReference>
<dbReference type="GO" id="GO:0005576">
    <property type="term" value="C:extracellular region"/>
    <property type="evidence" value="ECO:0007669"/>
    <property type="project" value="TreeGrafter"/>
</dbReference>
<accession>A0A4P9W3Q1</accession>
<evidence type="ECO:0000313" key="5">
    <source>
        <dbReference type="EMBL" id="RKO86462.1"/>
    </source>
</evidence>
<dbReference type="EC" id="4.6.1.19" evidence="2"/>
<feature type="chain" id="PRO_5020873149" description="ribonuclease T2" evidence="4">
    <location>
        <begin position="19"/>
        <end position="158"/>
    </location>
</feature>
<keyword evidence="4" id="KW-0732">Signal</keyword>
<dbReference type="OrthoDB" id="435754at2759"/>
<dbReference type="GO" id="GO:0006401">
    <property type="term" value="P:RNA catabolic process"/>
    <property type="evidence" value="ECO:0007669"/>
    <property type="project" value="TreeGrafter"/>
</dbReference>
<reference evidence="6" key="1">
    <citation type="journal article" date="2018" name="Nat. Microbiol.">
        <title>Leveraging single-cell genomics to expand the fungal tree of life.</title>
        <authorList>
            <person name="Ahrendt S.R."/>
            <person name="Quandt C.A."/>
            <person name="Ciobanu D."/>
            <person name="Clum A."/>
            <person name="Salamov A."/>
            <person name="Andreopoulos B."/>
            <person name="Cheng J.F."/>
            <person name="Woyke T."/>
            <person name="Pelin A."/>
            <person name="Henrissat B."/>
            <person name="Reynolds N.K."/>
            <person name="Benny G.L."/>
            <person name="Smith M.E."/>
            <person name="James T.Y."/>
            <person name="Grigoriev I.V."/>
        </authorList>
    </citation>
    <scope>NUCLEOTIDE SEQUENCE [LARGE SCALE GENOMIC DNA]</scope>
</reference>
<proteinExistence type="inferred from homology"/>
<dbReference type="InterPro" id="IPR036430">
    <property type="entry name" value="RNase_T2-like_sf"/>
</dbReference>
<dbReference type="PROSITE" id="PS00530">
    <property type="entry name" value="RNASE_T2_1"/>
    <property type="match status" value="1"/>
</dbReference>
<dbReference type="InterPro" id="IPR001568">
    <property type="entry name" value="RNase_T2-like"/>
</dbReference>
<dbReference type="PANTHER" id="PTHR11240">
    <property type="entry name" value="RIBONUCLEASE T2"/>
    <property type="match status" value="1"/>
</dbReference>
<dbReference type="EMBL" id="KZ998177">
    <property type="protein sequence ID" value="RKO86462.1"/>
    <property type="molecule type" value="Genomic_DNA"/>
</dbReference>
<dbReference type="InterPro" id="IPR018188">
    <property type="entry name" value="RNase_T2_His_AS_1"/>
</dbReference>
<evidence type="ECO:0000313" key="6">
    <source>
        <dbReference type="Proteomes" id="UP000269721"/>
    </source>
</evidence>
<dbReference type="InterPro" id="IPR033130">
    <property type="entry name" value="RNase_T2_His_AS_2"/>
</dbReference>
<dbReference type="SUPFAM" id="SSF55895">
    <property type="entry name" value="Ribonuclease Rh-like"/>
    <property type="match status" value="1"/>
</dbReference>
<sequence length="158" mass="17270">MHATRAILFAALAATVSCFPSTKAPFLTARVSGSCSASDVSCSVQDSCCVPDNGILVLSVQWLTGYCASNSCNIQAPSNWTLHGLWPDDCSGNQVGFCDQSRQYTDVAQRVQSFDNNLYQQLLSSWVSFKGSDTDSYNTFWSHEWQRHGTCFSPASNT</sequence>